<accession>A0AAE1AUY9</accession>
<proteinExistence type="predicted"/>
<feature type="region of interest" description="Disordered" evidence="1">
    <location>
        <begin position="1"/>
        <end position="25"/>
    </location>
</feature>
<protein>
    <submittedName>
        <fullName evidence="2">Uncharacterized protein</fullName>
    </submittedName>
</protein>
<evidence type="ECO:0000313" key="3">
    <source>
        <dbReference type="Proteomes" id="UP001283361"/>
    </source>
</evidence>
<feature type="compositionally biased region" description="Low complexity" evidence="1">
    <location>
        <begin position="12"/>
        <end position="21"/>
    </location>
</feature>
<feature type="compositionally biased region" description="Basic and acidic residues" evidence="1">
    <location>
        <begin position="1"/>
        <end position="11"/>
    </location>
</feature>
<dbReference type="AlphaFoldDB" id="A0AAE1AUY9"/>
<comment type="caution">
    <text evidence="2">The sequence shown here is derived from an EMBL/GenBank/DDBJ whole genome shotgun (WGS) entry which is preliminary data.</text>
</comment>
<name>A0AAE1AUY9_9GAST</name>
<keyword evidence="3" id="KW-1185">Reference proteome</keyword>
<reference evidence="2" key="1">
    <citation type="journal article" date="2023" name="G3 (Bethesda)">
        <title>A reference genome for the long-term kleptoplast-retaining sea slug Elysia crispata morphotype clarki.</title>
        <authorList>
            <person name="Eastman K.E."/>
            <person name="Pendleton A.L."/>
            <person name="Shaikh M.A."/>
            <person name="Suttiyut T."/>
            <person name="Ogas R."/>
            <person name="Tomko P."/>
            <person name="Gavelis G."/>
            <person name="Widhalm J.R."/>
            <person name="Wisecaver J.H."/>
        </authorList>
    </citation>
    <scope>NUCLEOTIDE SEQUENCE</scope>
    <source>
        <strain evidence="2">ECLA1</strain>
    </source>
</reference>
<dbReference type="EMBL" id="JAWDGP010001166">
    <property type="protein sequence ID" value="KAK3793886.1"/>
    <property type="molecule type" value="Genomic_DNA"/>
</dbReference>
<organism evidence="2 3">
    <name type="scientific">Elysia crispata</name>
    <name type="common">lettuce slug</name>
    <dbReference type="NCBI Taxonomy" id="231223"/>
    <lineage>
        <taxon>Eukaryota</taxon>
        <taxon>Metazoa</taxon>
        <taxon>Spiralia</taxon>
        <taxon>Lophotrochozoa</taxon>
        <taxon>Mollusca</taxon>
        <taxon>Gastropoda</taxon>
        <taxon>Heterobranchia</taxon>
        <taxon>Euthyneura</taxon>
        <taxon>Panpulmonata</taxon>
        <taxon>Sacoglossa</taxon>
        <taxon>Placobranchoidea</taxon>
        <taxon>Plakobranchidae</taxon>
        <taxon>Elysia</taxon>
    </lineage>
</organism>
<gene>
    <name evidence="2" type="ORF">RRG08_033463</name>
</gene>
<sequence length="74" mass="7979">MAATERAEKRPGTSGQTSQGGKQIERKLKLEVKEMARVAGNGGPSNPLGDTAQYIRGEIVVWESTVPHFLLGEN</sequence>
<evidence type="ECO:0000256" key="1">
    <source>
        <dbReference type="SAM" id="MobiDB-lite"/>
    </source>
</evidence>
<evidence type="ECO:0000313" key="2">
    <source>
        <dbReference type="EMBL" id="KAK3793886.1"/>
    </source>
</evidence>
<dbReference type="Proteomes" id="UP001283361">
    <property type="component" value="Unassembled WGS sequence"/>
</dbReference>